<protein>
    <recommendedName>
        <fullName evidence="3">BTB domain-containing protein</fullName>
    </recommendedName>
</protein>
<feature type="non-terminal residue" evidence="1">
    <location>
        <position position="124"/>
    </location>
</feature>
<dbReference type="AlphaFoldDB" id="S8F4H8"/>
<organism evidence="1 2">
    <name type="scientific">Fomitopsis schrenkii</name>
    <name type="common">Brown rot fungus</name>
    <dbReference type="NCBI Taxonomy" id="2126942"/>
    <lineage>
        <taxon>Eukaryota</taxon>
        <taxon>Fungi</taxon>
        <taxon>Dikarya</taxon>
        <taxon>Basidiomycota</taxon>
        <taxon>Agaricomycotina</taxon>
        <taxon>Agaricomycetes</taxon>
        <taxon>Polyporales</taxon>
        <taxon>Fomitopsis</taxon>
    </lineage>
</organism>
<accession>S8F4H8</accession>
<dbReference type="OrthoDB" id="3199068at2759"/>
<dbReference type="EMBL" id="KE504186">
    <property type="protein sequence ID" value="EPS96610.1"/>
    <property type="molecule type" value="Genomic_DNA"/>
</dbReference>
<dbReference type="STRING" id="743788.S8F4H8"/>
<name>S8F4H8_FOMSC</name>
<dbReference type="Proteomes" id="UP000015241">
    <property type="component" value="Unassembled WGS sequence"/>
</dbReference>
<dbReference type="InParanoid" id="S8F4H8"/>
<gene>
    <name evidence="1" type="ORF">FOMPIDRAFT_36091</name>
</gene>
<proteinExistence type="predicted"/>
<evidence type="ECO:0000313" key="2">
    <source>
        <dbReference type="Proteomes" id="UP000015241"/>
    </source>
</evidence>
<sequence>VALSDPAEGSSDDNPMVLPQTSAVDFPLLRCIIYPQSFAQGELTTTEEWTSVLCLAHRWQFDSIVDLVTNTLPRVASLVDQIALARQYQLPGICCPAARPLCSRVEPLSLTETRRLGTDAGHVI</sequence>
<dbReference type="HOGENOM" id="CLU_047592_8_0_1"/>
<reference evidence="1 2" key="1">
    <citation type="journal article" date="2012" name="Science">
        <title>The Paleozoic origin of enzymatic lignin decomposition reconstructed from 31 fungal genomes.</title>
        <authorList>
            <person name="Floudas D."/>
            <person name="Binder M."/>
            <person name="Riley R."/>
            <person name="Barry K."/>
            <person name="Blanchette R.A."/>
            <person name="Henrissat B."/>
            <person name="Martinez A.T."/>
            <person name="Otillar R."/>
            <person name="Spatafora J.W."/>
            <person name="Yadav J.S."/>
            <person name="Aerts A."/>
            <person name="Benoit I."/>
            <person name="Boyd A."/>
            <person name="Carlson A."/>
            <person name="Copeland A."/>
            <person name="Coutinho P.M."/>
            <person name="de Vries R.P."/>
            <person name="Ferreira P."/>
            <person name="Findley K."/>
            <person name="Foster B."/>
            <person name="Gaskell J."/>
            <person name="Glotzer D."/>
            <person name="Gorecki P."/>
            <person name="Heitman J."/>
            <person name="Hesse C."/>
            <person name="Hori C."/>
            <person name="Igarashi K."/>
            <person name="Jurgens J.A."/>
            <person name="Kallen N."/>
            <person name="Kersten P."/>
            <person name="Kohler A."/>
            <person name="Kuees U."/>
            <person name="Kumar T.K.A."/>
            <person name="Kuo A."/>
            <person name="LaButti K."/>
            <person name="Larrondo L.F."/>
            <person name="Lindquist E."/>
            <person name="Ling A."/>
            <person name="Lombard V."/>
            <person name="Lucas S."/>
            <person name="Lundell T."/>
            <person name="Martin R."/>
            <person name="McLaughlin D.J."/>
            <person name="Morgenstern I."/>
            <person name="Morin E."/>
            <person name="Murat C."/>
            <person name="Nagy L.G."/>
            <person name="Nolan M."/>
            <person name="Ohm R.A."/>
            <person name="Patyshakuliyeva A."/>
            <person name="Rokas A."/>
            <person name="Ruiz-Duenas F.J."/>
            <person name="Sabat G."/>
            <person name="Salamov A."/>
            <person name="Samejima M."/>
            <person name="Schmutz J."/>
            <person name="Slot J.C."/>
            <person name="St John F."/>
            <person name="Stenlid J."/>
            <person name="Sun H."/>
            <person name="Sun S."/>
            <person name="Syed K."/>
            <person name="Tsang A."/>
            <person name="Wiebenga A."/>
            <person name="Young D."/>
            <person name="Pisabarro A."/>
            <person name="Eastwood D.C."/>
            <person name="Martin F."/>
            <person name="Cullen D."/>
            <person name="Grigoriev I.V."/>
            <person name="Hibbett D.S."/>
        </authorList>
    </citation>
    <scope>NUCLEOTIDE SEQUENCE</scope>
    <source>
        <strain evidence="2">FP-58527</strain>
    </source>
</reference>
<feature type="non-terminal residue" evidence="1">
    <location>
        <position position="1"/>
    </location>
</feature>
<evidence type="ECO:0000313" key="1">
    <source>
        <dbReference type="EMBL" id="EPS96610.1"/>
    </source>
</evidence>
<evidence type="ECO:0008006" key="3">
    <source>
        <dbReference type="Google" id="ProtNLM"/>
    </source>
</evidence>
<keyword evidence="2" id="KW-1185">Reference proteome</keyword>